<feature type="transmembrane region" description="Helical" evidence="5">
    <location>
        <begin position="98"/>
        <end position="117"/>
    </location>
</feature>
<name>A0A346XVW9_9ACTN</name>
<dbReference type="Pfam" id="PF07690">
    <property type="entry name" value="MFS_1"/>
    <property type="match status" value="1"/>
</dbReference>
<dbReference type="PROSITE" id="PS50850">
    <property type="entry name" value="MFS"/>
    <property type="match status" value="1"/>
</dbReference>
<keyword evidence="3 5" id="KW-1133">Transmembrane helix</keyword>
<keyword evidence="8" id="KW-1185">Reference proteome</keyword>
<dbReference type="Gene3D" id="1.20.1250.20">
    <property type="entry name" value="MFS general substrate transporter like domains"/>
    <property type="match status" value="1"/>
</dbReference>
<evidence type="ECO:0000256" key="2">
    <source>
        <dbReference type="ARBA" id="ARBA00022692"/>
    </source>
</evidence>
<evidence type="ECO:0000313" key="7">
    <source>
        <dbReference type="EMBL" id="AXV06366.1"/>
    </source>
</evidence>
<dbReference type="AlphaFoldDB" id="A0A346XVW9"/>
<feature type="transmembrane region" description="Helical" evidence="5">
    <location>
        <begin position="414"/>
        <end position="437"/>
    </location>
</feature>
<dbReference type="InterPro" id="IPR020846">
    <property type="entry name" value="MFS_dom"/>
</dbReference>
<feature type="transmembrane region" description="Helical" evidence="5">
    <location>
        <begin position="293"/>
        <end position="315"/>
    </location>
</feature>
<dbReference type="KEGG" id="euz:DVS28_a1675"/>
<protein>
    <submittedName>
        <fullName evidence="7">Major facilitator superfamily MFS_1</fullName>
    </submittedName>
</protein>
<evidence type="ECO:0000259" key="6">
    <source>
        <dbReference type="PROSITE" id="PS50850"/>
    </source>
</evidence>
<accession>A0A346XVW9</accession>
<evidence type="ECO:0000313" key="8">
    <source>
        <dbReference type="Proteomes" id="UP000264006"/>
    </source>
</evidence>
<dbReference type="GO" id="GO:0022857">
    <property type="term" value="F:transmembrane transporter activity"/>
    <property type="evidence" value="ECO:0007669"/>
    <property type="project" value="InterPro"/>
</dbReference>
<evidence type="ECO:0000256" key="4">
    <source>
        <dbReference type="ARBA" id="ARBA00023136"/>
    </source>
</evidence>
<sequence length="443" mass="44075">MDTEVVPMATARSVTMHDRRAADHADVQRRTLRLLMLAVVPAGIGVTGSFSSAALLGEDLTGAAALGTLAASCVTIGGALSTVPLAQRMARTGRRAGLVRGWSIGAAGSALAAVAAITGLYPLLLLGSLGVGVGQASGLAARFAAADLADDAGRARAIGLLVWASSLGAVLGPTVGLGAVGQAAEAAGLPALAGPNLLSAVVFVGAAGLVHRWLRPDPLEVLGALRPAAPTTGALQALKERISEAAGPVRAIAANPAARLAAGGMVVGQAVMTGVMTATPLHMRSGAHELQVVGFVISVHIIGMYVFAPVVGWAVDRIGPRAVLALGGVALFVGGEMASHTRAEDSMGVFVGLFLIGIGWSCGLVAGSTMLTAAFPPLERVGVQGAADLLMSGSGALASLSAGVIYQLSSYADLSHLAGLLALTITAAALVSIATSARRRQAV</sequence>
<dbReference type="PANTHER" id="PTHR23534:SF1">
    <property type="entry name" value="MAJOR FACILITATOR SUPERFAMILY PROTEIN"/>
    <property type="match status" value="1"/>
</dbReference>
<evidence type="ECO:0000256" key="1">
    <source>
        <dbReference type="ARBA" id="ARBA00004651"/>
    </source>
</evidence>
<feature type="transmembrane region" description="Helical" evidence="5">
    <location>
        <begin position="322"/>
        <end position="341"/>
    </location>
</feature>
<keyword evidence="2 5" id="KW-0812">Transmembrane</keyword>
<evidence type="ECO:0000256" key="3">
    <source>
        <dbReference type="ARBA" id="ARBA00022989"/>
    </source>
</evidence>
<dbReference type="GO" id="GO:0005886">
    <property type="term" value="C:plasma membrane"/>
    <property type="evidence" value="ECO:0007669"/>
    <property type="project" value="UniProtKB-SubCell"/>
</dbReference>
<keyword evidence="4 5" id="KW-0472">Membrane</keyword>
<evidence type="ECO:0000256" key="5">
    <source>
        <dbReference type="SAM" id="Phobius"/>
    </source>
</evidence>
<dbReference type="PANTHER" id="PTHR23534">
    <property type="entry name" value="MFS PERMEASE"/>
    <property type="match status" value="1"/>
</dbReference>
<comment type="subcellular location">
    <subcellularLocation>
        <location evidence="1">Cell membrane</location>
        <topology evidence="1">Multi-pass membrane protein</topology>
    </subcellularLocation>
</comment>
<feature type="transmembrane region" description="Helical" evidence="5">
    <location>
        <begin position="192"/>
        <end position="210"/>
    </location>
</feature>
<gene>
    <name evidence="7" type="ORF">DVS28_a1675</name>
</gene>
<reference evidence="7 8" key="1">
    <citation type="submission" date="2018-09" db="EMBL/GenBank/DDBJ databases">
        <title>Complete genome sequence of Euzebya sp. DY32-46 isolated from seawater of Pacific Ocean.</title>
        <authorList>
            <person name="Xu L."/>
            <person name="Wu Y.-H."/>
            <person name="Xu X.-W."/>
        </authorList>
    </citation>
    <scope>NUCLEOTIDE SEQUENCE [LARGE SCALE GENOMIC DNA]</scope>
    <source>
        <strain evidence="7 8">DY32-46</strain>
    </source>
</reference>
<dbReference type="EMBL" id="CP031165">
    <property type="protein sequence ID" value="AXV06366.1"/>
    <property type="molecule type" value="Genomic_DNA"/>
</dbReference>
<feature type="transmembrane region" description="Helical" evidence="5">
    <location>
        <begin position="63"/>
        <end position="86"/>
    </location>
</feature>
<dbReference type="InterPro" id="IPR011701">
    <property type="entry name" value="MFS"/>
</dbReference>
<dbReference type="SUPFAM" id="SSF103473">
    <property type="entry name" value="MFS general substrate transporter"/>
    <property type="match status" value="1"/>
</dbReference>
<dbReference type="Proteomes" id="UP000264006">
    <property type="component" value="Chromosome"/>
</dbReference>
<organism evidence="7 8">
    <name type="scientific">Euzebya pacifica</name>
    <dbReference type="NCBI Taxonomy" id="1608957"/>
    <lineage>
        <taxon>Bacteria</taxon>
        <taxon>Bacillati</taxon>
        <taxon>Actinomycetota</taxon>
        <taxon>Nitriliruptoria</taxon>
        <taxon>Euzebyales</taxon>
    </lineage>
</organism>
<proteinExistence type="predicted"/>
<feature type="transmembrane region" description="Helical" evidence="5">
    <location>
        <begin position="34"/>
        <end position="57"/>
    </location>
</feature>
<feature type="transmembrane region" description="Helical" evidence="5">
    <location>
        <begin position="157"/>
        <end position="180"/>
    </location>
</feature>
<dbReference type="InterPro" id="IPR036259">
    <property type="entry name" value="MFS_trans_sf"/>
</dbReference>
<feature type="transmembrane region" description="Helical" evidence="5">
    <location>
        <begin position="347"/>
        <end position="375"/>
    </location>
</feature>
<feature type="domain" description="Major facilitator superfamily (MFS) profile" evidence="6">
    <location>
        <begin position="31"/>
        <end position="440"/>
    </location>
</feature>
<feature type="transmembrane region" description="Helical" evidence="5">
    <location>
        <begin position="123"/>
        <end position="145"/>
    </location>
</feature>